<reference evidence="3" key="2">
    <citation type="submission" date="2019-06" db="EMBL/GenBank/DDBJ databases">
        <title>Genomics analysis of Aphanomyces spp. identifies a new class of oomycete effector associated with host adaptation.</title>
        <authorList>
            <person name="Gaulin E."/>
        </authorList>
    </citation>
    <scope>NUCLEOTIDE SEQUENCE</scope>
    <source>
        <strain evidence="3">CBS 578.67</strain>
    </source>
</reference>
<keyword evidence="1" id="KW-0472">Membrane</keyword>
<feature type="chain" id="PRO_5036116216" evidence="2">
    <location>
        <begin position="18"/>
        <end position="347"/>
    </location>
</feature>
<dbReference type="Proteomes" id="UP000332933">
    <property type="component" value="Unassembled WGS sequence"/>
</dbReference>
<dbReference type="SUPFAM" id="SSF51126">
    <property type="entry name" value="Pectin lyase-like"/>
    <property type="match status" value="1"/>
</dbReference>
<reference evidence="4 5" key="1">
    <citation type="submission" date="2019-03" db="EMBL/GenBank/DDBJ databases">
        <authorList>
            <person name="Gaulin E."/>
            <person name="Dumas B."/>
        </authorList>
    </citation>
    <scope>NUCLEOTIDE SEQUENCE [LARGE SCALE GENOMIC DNA]</scope>
    <source>
        <strain evidence="4">CBS 568.67</strain>
    </source>
</reference>
<evidence type="ECO:0000256" key="1">
    <source>
        <dbReference type="SAM" id="Phobius"/>
    </source>
</evidence>
<sequence>MHAPLYSLALLATAAFASSPGCPYLNWTDVTAIQTFNDKGESEIVDRNCNVLPISTLFQAIGDIQNSTTTRIEYTNMPWLVDVERATWPRAMTSLTLQNVGVKSLQCAWPPDMGSLMLSNMAIDALPANLPKDAMRIKLENATVAHTASIAAMRPTLLALWVIKNLELENTDYGGLQILDISSSHVKSISNVQLKNMTILNLFNATIESIRGMQIRDLNEVWLTNTHIFNWSMDDTTFNVLNSIVEKHDDSGTAPRGYQLQDSSMMFDKSLCDKQSGALKTLWTQANMTVCVLAQPSIGSNTGVIIPASAASVVVLAGLLLLVYRKKAAAMKPEHPEFLSLEAKSTN</sequence>
<dbReference type="AlphaFoldDB" id="A0A485KVX0"/>
<name>A0A485KVX0_9STRA</name>
<evidence type="ECO:0000313" key="3">
    <source>
        <dbReference type="EMBL" id="KAF0696706.1"/>
    </source>
</evidence>
<dbReference type="InterPro" id="IPR032675">
    <property type="entry name" value="LRR_dom_sf"/>
</dbReference>
<dbReference type="EMBL" id="CAADRA010005396">
    <property type="protein sequence ID" value="VFT89411.1"/>
    <property type="molecule type" value="Genomic_DNA"/>
</dbReference>
<dbReference type="EMBL" id="VJMH01005375">
    <property type="protein sequence ID" value="KAF0696706.1"/>
    <property type="molecule type" value="Genomic_DNA"/>
</dbReference>
<keyword evidence="2" id="KW-0732">Signal</keyword>
<evidence type="ECO:0000256" key="2">
    <source>
        <dbReference type="SAM" id="SignalP"/>
    </source>
</evidence>
<accession>A0A485KVX0</accession>
<dbReference type="Gene3D" id="3.80.10.10">
    <property type="entry name" value="Ribonuclease Inhibitor"/>
    <property type="match status" value="1"/>
</dbReference>
<keyword evidence="1" id="KW-1133">Transmembrane helix</keyword>
<evidence type="ECO:0000313" key="5">
    <source>
        <dbReference type="Proteomes" id="UP000332933"/>
    </source>
</evidence>
<proteinExistence type="predicted"/>
<protein>
    <submittedName>
        <fullName evidence="4">Aste57867_12560 protein</fullName>
    </submittedName>
</protein>
<gene>
    <name evidence="4" type="primary">Aste57867_12560</name>
    <name evidence="3" type="ORF">As57867_012514</name>
    <name evidence="4" type="ORF">ASTE57867_12560</name>
</gene>
<dbReference type="InterPro" id="IPR011050">
    <property type="entry name" value="Pectin_lyase_fold/virulence"/>
</dbReference>
<organism evidence="4 5">
    <name type="scientific">Aphanomyces stellatus</name>
    <dbReference type="NCBI Taxonomy" id="120398"/>
    <lineage>
        <taxon>Eukaryota</taxon>
        <taxon>Sar</taxon>
        <taxon>Stramenopiles</taxon>
        <taxon>Oomycota</taxon>
        <taxon>Saprolegniomycetes</taxon>
        <taxon>Saprolegniales</taxon>
        <taxon>Verrucalvaceae</taxon>
        <taxon>Aphanomyces</taxon>
    </lineage>
</organism>
<evidence type="ECO:0000313" key="4">
    <source>
        <dbReference type="EMBL" id="VFT89411.1"/>
    </source>
</evidence>
<feature type="signal peptide" evidence="2">
    <location>
        <begin position="1"/>
        <end position="17"/>
    </location>
</feature>
<feature type="transmembrane region" description="Helical" evidence="1">
    <location>
        <begin position="304"/>
        <end position="324"/>
    </location>
</feature>
<keyword evidence="5" id="KW-1185">Reference proteome</keyword>
<keyword evidence="1" id="KW-0812">Transmembrane</keyword>